<comment type="caution">
    <text evidence="5">Lacks conserved residue(s) required for the propagation of feature annotation.</text>
</comment>
<dbReference type="SUPFAM" id="SSF52540">
    <property type="entry name" value="P-loop containing nucleoside triphosphate hydrolases"/>
    <property type="match status" value="1"/>
</dbReference>
<reference evidence="8 9" key="1">
    <citation type="submission" date="2020-04" db="EMBL/GenBank/DDBJ databases">
        <title>Perkinsus olseni comparative genomics.</title>
        <authorList>
            <person name="Bogema D.R."/>
        </authorList>
    </citation>
    <scope>NUCLEOTIDE SEQUENCE [LARGE SCALE GENOMIC DNA]</scope>
    <source>
        <strain evidence="8 9">ATCC PRA-207</strain>
    </source>
</reference>
<accession>A0A7J6PPG1</accession>
<dbReference type="InterPro" id="IPR027417">
    <property type="entry name" value="P-loop_NTPase"/>
</dbReference>
<dbReference type="PANTHER" id="PTHR47117">
    <property type="entry name" value="STAR-RELATED LIPID TRANSFER PROTEIN 9"/>
    <property type="match status" value="1"/>
</dbReference>
<evidence type="ECO:0000256" key="3">
    <source>
        <dbReference type="ARBA" id="ARBA00023054"/>
    </source>
</evidence>
<keyword evidence="9" id="KW-1185">Reference proteome</keyword>
<name>A0A7J6PPG1_PEROL</name>
<comment type="caution">
    <text evidence="8">The sequence shown here is derived from an EMBL/GenBank/DDBJ whole genome shotgun (WGS) entry which is preliminary data.</text>
</comment>
<comment type="similarity">
    <text evidence="5">Belongs to the TRAFAC class myosin-kinesin ATPase superfamily. Kinesin family.</text>
</comment>
<keyword evidence="2" id="KW-0067">ATP-binding</keyword>
<feature type="region of interest" description="Disordered" evidence="6">
    <location>
        <begin position="32"/>
        <end position="103"/>
    </location>
</feature>
<proteinExistence type="inferred from homology"/>
<evidence type="ECO:0000256" key="2">
    <source>
        <dbReference type="ARBA" id="ARBA00022840"/>
    </source>
</evidence>
<dbReference type="GO" id="GO:0005524">
    <property type="term" value="F:ATP binding"/>
    <property type="evidence" value="ECO:0007669"/>
    <property type="project" value="UniProtKB-KW"/>
</dbReference>
<dbReference type="GO" id="GO:0003777">
    <property type="term" value="F:microtubule motor activity"/>
    <property type="evidence" value="ECO:0007669"/>
    <property type="project" value="InterPro"/>
</dbReference>
<dbReference type="InterPro" id="IPR008984">
    <property type="entry name" value="SMAD_FHA_dom_sf"/>
</dbReference>
<dbReference type="InterPro" id="IPR036961">
    <property type="entry name" value="Kinesin_motor_dom_sf"/>
</dbReference>
<dbReference type="EMBL" id="JABANO010038893">
    <property type="protein sequence ID" value="KAF4697807.1"/>
    <property type="molecule type" value="Genomic_DNA"/>
</dbReference>
<evidence type="ECO:0000313" key="9">
    <source>
        <dbReference type="Proteomes" id="UP000553632"/>
    </source>
</evidence>
<feature type="domain" description="Kinesin motor" evidence="7">
    <location>
        <begin position="1"/>
        <end position="28"/>
    </location>
</feature>
<feature type="compositionally biased region" description="Basic and acidic residues" evidence="6">
    <location>
        <begin position="84"/>
        <end position="94"/>
    </location>
</feature>
<sequence>MLAAVSPARHDQEETLSTLRFASSVKKIKTIPIRSPTPEPRPAMPEAVVNSRSYSSGKWEAPSSEVSPKGKLNPGQRRRRRFKIRDTVELEPSAHSETSPTVPAAVELSAQSYLEDSLDDWDAKLRASSKLLKELNMDNIHDIAGRKTKEPYILNISDDPSLSGCLVYFLNSTKGVESKHHTTVGCGPDNDIVLSGLGISDQLCDSLLVTAAPPSFSCKGTLIADSSNAVATVEVQRTAPRESTGRLVVGGRLIDESGQRRRLRSGERIIFGRAFVFRLVIPGSSPVLRSETMSKSPGMSSRGLVEPVVEEEEIQEVIVESSLADTQTAKMMAEAKVINRILDDMGVTENRGRFIHAYSDVLTRVQEANDILDELRSSSGISLSLVVLADISQMAMSDRMLSDGRLDSTPAAPGMAIQVKRKRDIVDVWSVAKFIARLEEMRSKHYISRMRTAAENMMKTSTSMTNTS</sequence>
<organism evidence="8 9">
    <name type="scientific">Perkinsus olseni</name>
    <name type="common">Perkinsus atlanticus</name>
    <dbReference type="NCBI Taxonomy" id="32597"/>
    <lineage>
        <taxon>Eukaryota</taxon>
        <taxon>Sar</taxon>
        <taxon>Alveolata</taxon>
        <taxon>Perkinsozoa</taxon>
        <taxon>Perkinsea</taxon>
        <taxon>Perkinsida</taxon>
        <taxon>Perkinsidae</taxon>
        <taxon>Perkinsus</taxon>
    </lineage>
</organism>
<evidence type="ECO:0000256" key="6">
    <source>
        <dbReference type="SAM" id="MobiDB-lite"/>
    </source>
</evidence>
<dbReference type="Proteomes" id="UP000553632">
    <property type="component" value="Unassembled WGS sequence"/>
</dbReference>
<dbReference type="GO" id="GO:0007018">
    <property type="term" value="P:microtubule-based movement"/>
    <property type="evidence" value="ECO:0007669"/>
    <property type="project" value="InterPro"/>
</dbReference>
<keyword evidence="1" id="KW-0547">Nucleotide-binding</keyword>
<dbReference type="GO" id="GO:0008017">
    <property type="term" value="F:microtubule binding"/>
    <property type="evidence" value="ECO:0007669"/>
    <property type="project" value="InterPro"/>
</dbReference>
<evidence type="ECO:0000256" key="5">
    <source>
        <dbReference type="PROSITE-ProRule" id="PRU00283"/>
    </source>
</evidence>
<keyword evidence="3" id="KW-0175">Coiled coil</keyword>
<evidence type="ECO:0000256" key="4">
    <source>
        <dbReference type="ARBA" id="ARBA00023175"/>
    </source>
</evidence>
<gene>
    <name evidence="8" type="ORF">FOZ63_022785</name>
</gene>
<dbReference type="Gene3D" id="3.40.850.10">
    <property type="entry name" value="Kinesin motor domain"/>
    <property type="match status" value="1"/>
</dbReference>
<protein>
    <recommendedName>
        <fullName evidence="7">Kinesin motor domain-containing protein</fullName>
    </recommendedName>
</protein>
<dbReference type="InterPro" id="IPR001752">
    <property type="entry name" value="Kinesin_motor_dom"/>
</dbReference>
<evidence type="ECO:0000313" key="8">
    <source>
        <dbReference type="EMBL" id="KAF4697807.1"/>
    </source>
</evidence>
<dbReference type="AlphaFoldDB" id="A0A7J6PPG1"/>
<dbReference type="Gene3D" id="2.60.200.20">
    <property type="match status" value="1"/>
</dbReference>
<dbReference type="SUPFAM" id="SSF49879">
    <property type="entry name" value="SMAD/FHA domain"/>
    <property type="match status" value="1"/>
</dbReference>
<evidence type="ECO:0000256" key="1">
    <source>
        <dbReference type="ARBA" id="ARBA00022741"/>
    </source>
</evidence>
<evidence type="ECO:0000259" key="7">
    <source>
        <dbReference type="PROSITE" id="PS50067"/>
    </source>
</evidence>
<dbReference type="PROSITE" id="PS50067">
    <property type="entry name" value="KINESIN_MOTOR_2"/>
    <property type="match status" value="1"/>
</dbReference>
<keyword evidence="4" id="KW-0505">Motor protein</keyword>